<evidence type="ECO:0000256" key="4">
    <source>
        <dbReference type="ARBA" id="ARBA00023163"/>
    </source>
</evidence>
<dbReference type="PRINTS" id="PR00039">
    <property type="entry name" value="HTHLYSR"/>
</dbReference>
<dbReference type="Proteomes" id="UP000032266">
    <property type="component" value="Chromosome"/>
</dbReference>
<evidence type="ECO:0000256" key="1">
    <source>
        <dbReference type="ARBA" id="ARBA00009437"/>
    </source>
</evidence>
<evidence type="ECO:0000313" key="6">
    <source>
        <dbReference type="EMBL" id="AJQ92479.1"/>
    </source>
</evidence>
<dbReference type="GO" id="GO:0003700">
    <property type="term" value="F:DNA-binding transcription factor activity"/>
    <property type="evidence" value="ECO:0007669"/>
    <property type="project" value="InterPro"/>
</dbReference>
<dbReference type="PROSITE" id="PS50931">
    <property type="entry name" value="HTH_LYSR"/>
    <property type="match status" value="1"/>
</dbReference>
<organism evidence="6 7">
    <name type="scientific">Gynuella sunshinyii YC6258</name>
    <dbReference type="NCBI Taxonomy" id="1445510"/>
    <lineage>
        <taxon>Bacteria</taxon>
        <taxon>Pseudomonadati</taxon>
        <taxon>Pseudomonadota</taxon>
        <taxon>Gammaproteobacteria</taxon>
        <taxon>Oceanospirillales</taxon>
        <taxon>Saccharospirillaceae</taxon>
        <taxon>Gynuella</taxon>
    </lineage>
</organism>
<dbReference type="PANTHER" id="PTHR30537">
    <property type="entry name" value="HTH-TYPE TRANSCRIPTIONAL REGULATOR"/>
    <property type="match status" value="1"/>
</dbReference>
<dbReference type="Pfam" id="PF03466">
    <property type="entry name" value="LysR_substrate"/>
    <property type="match status" value="1"/>
</dbReference>
<dbReference type="InterPro" id="IPR036388">
    <property type="entry name" value="WH-like_DNA-bd_sf"/>
</dbReference>
<accession>A0A0C5VQB9</accession>
<dbReference type="GO" id="GO:0006351">
    <property type="term" value="P:DNA-templated transcription"/>
    <property type="evidence" value="ECO:0007669"/>
    <property type="project" value="TreeGrafter"/>
</dbReference>
<evidence type="ECO:0000313" key="7">
    <source>
        <dbReference type="Proteomes" id="UP000032266"/>
    </source>
</evidence>
<dbReference type="AlphaFoldDB" id="A0A0C5VQB9"/>
<dbReference type="InterPro" id="IPR005119">
    <property type="entry name" value="LysR_subst-bd"/>
</dbReference>
<dbReference type="GO" id="GO:0043565">
    <property type="term" value="F:sequence-specific DNA binding"/>
    <property type="evidence" value="ECO:0007669"/>
    <property type="project" value="TreeGrafter"/>
</dbReference>
<evidence type="ECO:0000259" key="5">
    <source>
        <dbReference type="PROSITE" id="PS50931"/>
    </source>
</evidence>
<dbReference type="PATRIC" id="fig|1445510.3.peg.416"/>
<keyword evidence="7" id="KW-1185">Reference proteome</keyword>
<dbReference type="STRING" id="1445510.YC6258_00429"/>
<dbReference type="SUPFAM" id="SSF53850">
    <property type="entry name" value="Periplasmic binding protein-like II"/>
    <property type="match status" value="1"/>
</dbReference>
<dbReference type="Gene3D" id="3.40.190.10">
    <property type="entry name" value="Periplasmic binding protein-like II"/>
    <property type="match status" value="2"/>
</dbReference>
<dbReference type="OrthoDB" id="6787458at2"/>
<sequence>MAELPPLNALRAFLYAAETQSFKKAAERLFVTQAAVSHQIRLLEDSLETQLFLRLNREVKLTDEGARLLPYVRSAFRSLKSGVDQLRADPSPDRLVISVLPSFASRWLLGHLKGFQASYPDIHLVLRSDNELETFEENDCDMAIRLGDGKYPNLRSEFLMRDAKIVVAHPDLTEHGSLSVERLKTLPLLEDAGPDGSGWLNWLTEQELDPDDFRISLTVNDSGMAIDATLDGQGIGLVRKSLAQDLITSGKLLKVNDYEINLSYSYYLVAPEHHFQKTKVRIFAEWLHKELEASFLPEYFAYYGS</sequence>
<dbReference type="InterPro" id="IPR000847">
    <property type="entry name" value="LysR_HTH_N"/>
</dbReference>
<dbReference type="Pfam" id="PF00126">
    <property type="entry name" value="HTH_1"/>
    <property type="match status" value="1"/>
</dbReference>
<reference evidence="6 7" key="1">
    <citation type="submission" date="2014-01" db="EMBL/GenBank/DDBJ databases">
        <title>Full genme sequencing of cellulolytic bacterium Gynuella sunshinyii YC6258T gen. nov., sp. nov.</title>
        <authorList>
            <person name="Khan H."/>
            <person name="Chung E.J."/>
            <person name="Chung Y.R."/>
        </authorList>
    </citation>
    <scope>NUCLEOTIDE SEQUENCE [LARGE SCALE GENOMIC DNA]</scope>
    <source>
        <strain evidence="6 7">YC6258</strain>
    </source>
</reference>
<dbReference type="KEGG" id="gsn:YC6258_00429"/>
<dbReference type="CDD" id="cd08432">
    <property type="entry name" value="PBP2_GcdR_TrpI_HvrB_AmpR_like"/>
    <property type="match status" value="1"/>
</dbReference>
<dbReference type="InterPro" id="IPR058163">
    <property type="entry name" value="LysR-type_TF_proteobact-type"/>
</dbReference>
<dbReference type="RefSeq" id="WP_044615529.1">
    <property type="nucleotide sequence ID" value="NZ_CP007142.1"/>
</dbReference>
<comment type="similarity">
    <text evidence="1">Belongs to the LysR transcriptional regulatory family.</text>
</comment>
<evidence type="ECO:0000256" key="2">
    <source>
        <dbReference type="ARBA" id="ARBA00023015"/>
    </source>
</evidence>
<gene>
    <name evidence="6" type="ORF">YC6258_00429</name>
</gene>
<proteinExistence type="inferred from homology"/>
<dbReference type="InterPro" id="IPR036390">
    <property type="entry name" value="WH_DNA-bd_sf"/>
</dbReference>
<keyword evidence="4" id="KW-0804">Transcription</keyword>
<protein>
    <submittedName>
        <fullName evidence="6">Transcriptional regulator</fullName>
    </submittedName>
</protein>
<keyword evidence="2" id="KW-0805">Transcription regulation</keyword>
<feature type="domain" description="HTH lysR-type" evidence="5">
    <location>
        <begin position="5"/>
        <end position="62"/>
    </location>
</feature>
<dbReference type="SUPFAM" id="SSF46785">
    <property type="entry name" value="Winged helix' DNA-binding domain"/>
    <property type="match status" value="1"/>
</dbReference>
<dbReference type="FunFam" id="1.10.10.10:FF:000001">
    <property type="entry name" value="LysR family transcriptional regulator"/>
    <property type="match status" value="1"/>
</dbReference>
<evidence type="ECO:0000256" key="3">
    <source>
        <dbReference type="ARBA" id="ARBA00023125"/>
    </source>
</evidence>
<dbReference type="HOGENOM" id="CLU_039613_37_0_6"/>
<dbReference type="PANTHER" id="PTHR30537:SF74">
    <property type="entry name" value="HTH-TYPE TRANSCRIPTIONAL REGULATOR TRPI"/>
    <property type="match status" value="1"/>
</dbReference>
<dbReference type="Gene3D" id="1.10.10.10">
    <property type="entry name" value="Winged helix-like DNA-binding domain superfamily/Winged helix DNA-binding domain"/>
    <property type="match status" value="1"/>
</dbReference>
<keyword evidence="3" id="KW-0238">DNA-binding</keyword>
<dbReference type="EMBL" id="CP007142">
    <property type="protein sequence ID" value="AJQ92479.1"/>
    <property type="molecule type" value="Genomic_DNA"/>
</dbReference>
<name>A0A0C5VQB9_9GAMM</name>